<evidence type="ECO:0000313" key="1">
    <source>
        <dbReference type="EMBL" id="KGN45445.1"/>
    </source>
</evidence>
<dbReference type="EMBL" id="CM002928">
    <property type="protein sequence ID" value="KGN45445.1"/>
    <property type="molecule type" value="Genomic_DNA"/>
</dbReference>
<reference evidence="1 2" key="3">
    <citation type="journal article" date="2010" name="BMC Genomics">
        <title>Transcriptome sequencing and comparative analysis of cucumber flowers with different sex types.</title>
        <authorList>
            <person name="Guo S."/>
            <person name="Zheng Y."/>
            <person name="Joung J.G."/>
            <person name="Liu S."/>
            <person name="Zhang Z."/>
            <person name="Crasta O.R."/>
            <person name="Sobral B.W."/>
            <person name="Xu Y."/>
            <person name="Huang S."/>
            <person name="Fei Z."/>
        </authorList>
    </citation>
    <scope>NUCLEOTIDE SEQUENCE [LARGE SCALE GENOMIC DNA]</scope>
    <source>
        <strain evidence="2">cv. 9930</strain>
    </source>
</reference>
<keyword evidence="1" id="KW-0808">Transferase</keyword>
<sequence length="141" mass="16016">MNPPTIFLLQATQSKDEHPICFPLSIRDSVLISSWFFCKEMMHKQLPSFCFASLPKVGLSLPSLQKSSSLRYICANGFSHIHETMTHIKKHIEVGINPVEVTNSKSEIAPINPVDNSTFRRNQVRLPQVTPEEIQTRLLKT</sequence>
<protein>
    <submittedName>
        <fullName evidence="1">Acyltransferase 3</fullName>
    </submittedName>
</protein>
<name>A0A0A0K6U2_CUCSA</name>
<accession>A0A0A0K6U2</accession>
<keyword evidence="1" id="KW-0012">Acyltransferase</keyword>
<gene>
    <name evidence="1" type="ORF">Csa_7G448070</name>
</gene>
<reference evidence="1 2" key="2">
    <citation type="journal article" date="2009" name="PLoS ONE">
        <title>An integrated genetic and cytogenetic map of the cucumber genome.</title>
        <authorList>
            <person name="Ren Y."/>
            <person name="Zhang Z."/>
            <person name="Liu J."/>
            <person name="Staub J.E."/>
            <person name="Han Y."/>
            <person name="Cheng Z."/>
            <person name="Li X."/>
            <person name="Lu J."/>
            <person name="Miao H."/>
            <person name="Kang H."/>
            <person name="Xie B."/>
            <person name="Gu X."/>
            <person name="Wang X."/>
            <person name="Du Y."/>
            <person name="Jin W."/>
            <person name="Huang S."/>
        </authorList>
    </citation>
    <scope>NUCLEOTIDE SEQUENCE [LARGE SCALE GENOMIC DNA]</scope>
    <source>
        <strain evidence="2">cv. 9930</strain>
    </source>
</reference>
<reference evidence="1 2" key="1">
    <citation type="journal article" date="2009" name="Nat. Genet.">
        <title>The genome of the cucumber, Cucumis sativus L.</title>
        <authorList>
            <person name="Huang S."/>
            <person name="Li R."/>
            <person name="Zhang Z."/>
            <person name="Li L."/>
            <person name="Gu X."/>
            <person name="Fan W."/>
            <person name="Lucas W.J."/>
            <person name="Wang X."/>
            <person name="Xie B."/>
            <person name="Ni P."/>
            <person name="Ren Y."/>
            <person name="Zhu H."/>
            <person name="Li J."/>
            <person name="Lin K."/>
            <person name="Jin W."/>
            <person name="Fei Z."/>
            <person name="Li G."/>
            <person name="Staub J."/>
            <person name="Kilian A."/>
            <person name="van der Vossen E.A."/>
            <person name="Wu Y."/>
            <person name="Guo J."/>
            <person name="He J."/>
            <person name="Jia Z."/>
            <person name="Ren Y."/>
            <person name="Tian G."/>
            <person name="Lu Y."/>
            <person name="Ruan J."/>
            <person name="Qian W."/>
            <person name="Wang M."/>
            <person name="Huang Q."/>
            <person name="Li B."/>
            <person name="Xuan Z."/>
            <person name="Cao J."/>
            <person name="Asan"/>
            <person name="Wu Z."/>
            <person name="Zhang J."/>
            <person name="Cai Q."/>
            <person name="Bai Y."/>
            <person name="Zhao B."/>
            <person name="Han Y."/>
            <person name="Li Y."/>
            <person name="Li X."/>
            <person name="Wang S."/>
            <person name="Shi Q."/>
            <person name="Liu S."/>
            <person name="Cho W.K."/>
            <person name="Kim J.Y."/>
            <person name="Xu Y."/>
            <person name="Heller-Uszynska K."/>
            <person name="Miao H."/>
            <person name="Cheng Z."/>
            <person name="Zhang S."/>
            <person name="Wu J."/>
            <person name="Yang Y."/>
            <person name="Kang H."/>
            <person name="Li M."/>
            <person name="Liang H."/>
            <person name="Ren X."/>
            <person name="Shi Z."/>
            <person name="Wen M."/>
            <person name="Jian M."/>
            <person name="Yang H."/>
            <person name="Zhang G."/>
            <person name="Yang Z."/>
            <person name="Chen R."/>
            <person name="Liu S."/>
            <person name="Li J."/>
            <person name="Ma L."/>
            <person name="Liu H."/>
            <person name="Zhou Y."/>
            <person name="Zhao J."/>
            <person name="Fang X."/>
            <person name="Li G."/>
            <person name="Fang L."/>
            <person name="Li Y."/>
            <person name="Liu D."/>
            <person name="Zheng H."/>
            <person name="Zhang Y."/>
            <person name="Qin N."/>
            <person name="Li Z."/>
            <person name="Yang G."/>
            <person name="Yang S."/>
            <person name="Bolund L."/>
            <person name="Kristiansen K."/>
            <person name="Zheng H."/>
            <person name="Li S."/>
            <person name="Zhang X."/>
            <person name="Yang H."/>
            <person name="Wang J."/>
            <person name="Sun R."/>
            <person name="Zhang B."/>
            <person name="Jiang S."/>
            <person name="Wang J."/>
            <person name="Du Y."/>
            <person name="Li S."/>
        </authorList>
    </citation>
    <scope>NUCLEOTIDE SEQUENCE [LARGE SCALE GENOMIC DNA]</scope>
    <source>
        <strain evidence="2">cv. 9930</strain>
    </source>
</reference>
<dbReference type="STRING" id="3659.A0A0A0K6U2"/>
<dbReference type="Gramene" id="KGN45445">
    <property type="protein sequence ID" value="KGN45445"/>
    <property type="gene ID" value="Csa_7G448070"/>
</dbReference>
<proteinExistence type="predicted"/>
<evidence type="ECO:0000313" key="2">
    <source>
        <dbReference type="Proteomes" id="UP000029981"/>
    </source>
</evidence>
<dbReference type="AlphaFoldDB" id="A0A0A0K6U2"/>
<organism evidence="1 2">
    <name type="scientific">Cucumis sativus</name>
    <name type="common">Cucumber</name>
    <dbReference type="NCBI Taxonomy" id="3659"/>
    <lineage>
        <taxon>Eukaryota</taxon>
        <taxon>Viridiplantae</taxon>
        <taxon>Streptophyta</taxon>
        <taxon>Embryophyta</taxon>
        <taxon>Tracheophyta</taxon>
        <taxon>Spermatophyta</taxon>
        <taxon>Magnoliopsida</taxon>
        <taxon>eudicotyledons</taxon>
        <taxon>Gunneridae</taxon>
        <taxon>Pentapetalae</taxon>
        <taxon>rosids</taxon>
        <taxon>fabids</taxon>
        <taxon>Cucurbitales</taxon>
        <taxon>Cucurbitaceae</taxon>
        <taxon>Benincaseae</taxon>
        <taxon>Cucumis</taxon>
    </lineage>
</organism>
<reference evidence="1 2" key="4">
    <citation type="journal article" date="2011" name="BMC Genomics">
        <title>RNA-Seq improves annotation of protein-coding genes in the cucumber genome.</title>
        <authorList>
            <person name="Li Z."/>
            <person name="Zhang Z."/>
            <person name="Yan P."/>
            <person name="Huang S."/>
            <person name="Fei Z."/>
            <person name="Lin K."/>
        </authorList>
    </citation>
    <scope>NUCLEOTIDE SEQUENCE [LARGE SCALE GENOMIC DNA]</scope>
    <source>
        <strain evidence="2">cv. 9930</strain>
    </source>
</reference>
<dbReference type="GO" id="GO:0016746">
    <property type="term" value="F:acyltransferase activity"/>
    <property type="evidence" value="ECO:0007669"/>
    <property type="project" value="UniProtKB-KW"/>
</dbReference>
<dbReference type="Proteomes" id="UP000029981">
    <property type="component" value="Chromosome 7"/>
</dbReference>
<keyword evidence="2" id="KW-1185">Reference proteome</keyword>